<dbReference type="Gene3D" id="1.10.10.60">
    <property type="entry name" value="Homeodomain-like"/>
    <property type="match status" value="1"/>
</dbReference>
<evidence type="ECO:0000313" key="4">
    <source>
        <dbReference type="EMBL" id="MDQ0438237.1"/>
    </source>
</evidence>
<dbReference type="Proteomes" id="UP001241603">
    <property type="component" value="Unassembled WGS sequence"/>
</dbReference>
<reference evidence="4 5" key="1">
    <citation type="submission" date="2023-07" db="EMBL/GenBank/DDBJ databases">
        <title>Genomic Encyclopedia of Type Strains, Phase IV (KMG-IV): sequencing the most valuable type-strain genomes for metagenomic binning, comparative biology and taxonomic classification.</title>
        <authorList>
            <person name="Goeker M."/>
        </authorList>
    </citation>
    <scope>NUCLEOTIDE SEQUENCE [LARGE SCALE GENOMIC DNA]</scope>
    <source>
        <strain evidence="4 5">B6-8</strain>
    </source>
</reference>
<dbReference type="RefSeq" id="WP_266349138.1">
    <property type="nucleotide sequence ID" value="NZ_JAPKNG010000003.1"/>
</dbReference>
<dbReference type="InterPro" id="IPR018060">
    <property type="entry name" value="HTH_AraC"/>
</dbReference>
<name>A0ABU0H8A6_9HYPH</name>
<keyword evidence="1" id="KW-0805">Transcription regulation</keyword>
<dbReference type="SUPFAM" id="SSF46689">
    <property type="entry name" value="Homeodomain-like"/>
    <property type="match status" value="1"/>
</dbReference>
<feature type="domain" description="HTH araC/xylS-type" evidence="3">
    <location>
        <begin position="224"/>
        <end position="324"/>
    </location>
</feature>
<dbReference type="PANTHER" id="PTHR47893">
    <property type="entry name" value="REGULATORY PROTEIN PCHR"/>
    <property type="match status" value="1"/>
</dbReference>
<dbReference type="PANTHER" id="PTHR47893:SF1">
    <property type="entry name" value="REGULATORY PROTEIN PCHR"/>
    <property type="match status" value="1"/>
</dbReference>
<organism evidence="4 5">
    <name type="scientific">Kaistia dalseonensis</name>
    <dbReference type="NCBI Taxonomy" id="410840"/>
    <lineage>
        <taxon>Bacteria</taxon>
        <taxon>Pseudomonadati</taxon>
        <taxon>Pseudomonadota</taxon>
        <taxon>Alphaproteobacteria</taxon>
        <taxon>Hyphomicrobiales</taxon>
        <taxon>Kaistiaceae</taxon>
        <taxon>Kaistia</taxon>
    </lineage>
</organism>
<accession>A0ABU0H8A6</accession>
<sequence>MESLQPVPLEPFRLVDTPDVDEAREAIGRIFCPHFLVPRTETALFRARHHAVSQPGYSVNFVSYGAEVEIDPGELSRFFLLQIPLKGGAEVRSGARATMAEAGRRATILSPTIASRMVWGEGCEKLIVLMWRESVEQLCGQLTSTQSGAIEFEAGFDLTSPVGQGVLHHAQLLLNAAEQGASLPDAYRVMLRDGLATLLLSGLAHSRSALFARPEPECGPRAVRQALQFIEAEYARPISVADIAEASGASLRALQDAFRKARHETLWQAVQGVRLEKLRASLIAATETTTVATAVYAVGLGHLGRAAAAYQARFGESPSETLRRAPRR</sequence>
<dbReference type="InterPro" id="IPR009057">
    <property type="entry name" value="Homeodomain-like_sf"/>
</dbReference>
<protein>
    <submittedName>
        <fullName evidence="4">AraC-like DNA-binding protein</fullName>
    </submittedName>
</protein>
<proteinExistence type="predicted"/>
<evidence type="ECO:0000259" key="3">
    <source>
        <dbReference type="PROSITE" id="PS01124"/>
    </source>
</evidence>
<comment type="caution">
    <text evidence="4">The sequence shown here is derived from an EMBL/GenBank/DDBJ whole genome shotgun (WGS) entry which is preliminary data.</text>
</comment>
<dbReference type="Pfam" id="PF12833">
    <property type="entry name" value="HTH_18"/>
    <property type="match status" value="1"/>
</dbReference>
<evidence type="ECO:0000256" key="1">
    <source>
        <dbReference type="ARBA" id="ARBA00023015"/>
    </source>
</evidence>
<gene>
    <name evidence="4" type="ORF">QO014_002629</name>
</gene>
<dbReference type="PROSITE" id="PS01124">
    <property type="entry name" value="HTH_ARAC_FAMILY_2"/>
    <property type="match status" value="1"/>
</dbReference>
<evidence type="ECO:0000256" key="2">
    <source>
        <dbReference type="ARBA" id="ARBA00023163"/>
    </source>
</evidence>
<dbReference type="SMART" id="SM00342">
    <property type="entry name" value="HTH_ARAC"/>
    <property type="match status" value="1"/>
</dbReference>
<dbReference type="InterPro" id="IPR053142">
    <property type="entry name" value="PchR_regulatory_protein"/>
</dbReference>
<dbReference type="InterPro" id="IPR035418">
    <property type="entry name" value="AraC-bd_2"/>
</dbReference>
<keyword evidence="2" id="KW-0804">Transcription</keyword>
<keyword evidence="5" id="KW-1185">Reference proteome</keyword>
<dbReference type="Pfam" id="PF14525">
    <property type="entry name" value="AraC_binding_2"/>
    <property type="match status" value="1"/>
</dbReference>
<dbReference type="EMBL" id="JAUSVO010000003">
    <property type="protein sequence ID" value="MDQ0438237.1"/>
    <property type="molecule type" value="Genomic_DNA"/>
</dbReference>
<evidence type="ECO:0000313" key="5">
    <source>
        <dbReference type="Proteomes" id="UP001241603"/>
    </source>
</evidence>